<evidence type="ECO:0000313" key="2">
    <source>
        <dbReference type="Proteomes" id="UP000811609"/>
    </source>
</evidence>
<dbReference type="EMBL" id="CM031810">
    <property type="protein sequence ID" value="KAG6664035.1"/>
    <property type="molecule type" value="Genomic_DNA"/>
</dbReference>
<reference evidence="1" key="1">
    <citation type="submission" date="2020-12" db="EMBL/GenBank/DDBJ databases">
        <title>WGS assembly of Carya illinoinensis cv. Pawnee.</title>
        <authorList>
            <person name="Platts A."/>
            <person name="Shu S."/>
            <person name="Wright S."/>
            <person name="Barry K."/>
            <person name="Edger P."/>
            <person name="Pires J.C."/>
            <person name="Schmutz J."/>
        </authorList>
    </citation>
    <scope>NUCLEOTIDE SEQUENCE</scope>
    <source>
        <tissue evidence="1">Leaf</tissue>
    </source>
</reference>
<comment type="caution">
    <text evidence="1">The sequence shown here is derived from an EMBL/GenBank/DDBJ whole genome shotgun (WGS) entry which is preliminary data.</text>
</comment>
<name>A0A8T1RBM9_CARIL</name>
<sequence length="178" mass="20408">MRTSSRGDHGSWLVMGDFNEITSRVEKNGGKDRSELQMERFRRMIGDCALLDLGYEGIKFTWWNSKEGVNAIHERLDRALANNAWCRAFPYAKVFHTFAAYSDHNPIVLQTEGCVQKFKGQKHFRFEAVWTESEECGKVIEKAWQVHFGNGPIGEVVNKISRCSDSLLRWNKASFGTV</sequence>
<dbReference type="PANTHER" id="PTHR33710">
    <property type="entry name" value="BNAC02G09200D PROTEIN"/>
    <property type="match status" value="1"/>
</dbReference>
<proteinExistence type="predicted"/>
<protein>
    <submittedName>
        <fullName evidence="1">Uncharacterized protein</fullName>
    </submittedName>
</protein>
<accession>A0A8T1RBM9</accession>
<dbReference type="AlphaFoldDB" id="A0A8T1RBM9"/>
<keyword evidence="2" id="KW-1185">Reference proteome</keyword>
<organism evidence="1 2">
    <name type="scientific">Carya illinoinensis</name>
    <name type="common">Pecan</name>
    <dbReference type="NCBI Taxonomy" id="32201"/>
    <lineage>
        <taxon>Eukaryota</taxon>
        <taxon>Viridiplantae</taxon>
        <taxon>Streptophyta</taxon>
        <taxon>Embryophyta</taxon>
        <taxon>Tracheophyta</taxon>
        <taxon>Spermatophyta</taxon>
        <taxon>Magnoliopsida</taxon>
        <taxon>eudicotyledons</taxon>
        <taxon>Gunneridae</taxon>
        <taxon>Pentapetalae</taxon>
        <taxon>rosids</taxon>
        <taxon>fabids</taxon>
        <taxon>Fagales</taxon>
        <taxon>Juglandaceae</taxon>
        <taxon>Carya</taxon>
    </lineage>
</organism>
<gene>
    <name evidence="1" type="ORF">CIPAW_02G063900</name>
</gene>
<dbReference type="Proteomes" id="UP000811609">
    <property type="component" value="Chromosome 2"/>
</dbReference>
<evidence type="ECO:0000313" key="1">
    <source>
        <dbReference type="EMBL" id="KAG6664035.1"/>
    </source>
</evidence>
<dbReference type="PANTHER" id="PTHR33710:SF62">
    <property type="entry name" value="DUF4283 DOMAIN PROTEIN"/>
    <property type="match status" value="1"/>
</dbReference>